<protein>
    <submittedName>
        <fullName evidence="18">Uncharacterized protein</fullName>
    </submittedName>
</protein>
<keyword evidence="3 14" id="KW-0812">Transmembrane</keyword>
<evidence type="ECO:0000256" key="2">
    <source>
        <dbReference type="ARBA" id="ARBA00008054"/>
    </source>
</evidence>
<evidence type="ECO:0000256" key="9">
    <source>
        <dbReference type="ARBA" id="ARBA00023136"/>
    </source>
</evidence>
<comment type="similarity">
    <text evidence="2 14">Belongs to the integrin alpha chain family.</text>
</comment>
<keyword evidence="8 14" id="KW-0401">Integrin</keyword>
<dbReference type="Gene3D" id="2.60.40.1460">
    <property type="entry name" value="Integrin domains. Chain A, domain 2"/>
    <property type="match status" value="1"/>
</dbReference>
<dbReference type="InterPro" id="IPR028994">
    <property type="entry name" value="Integrin_alpha_N"/>
</dbReference>
<feature type="domain" description="Integrin alpha first immunoglubulin-like" evidence="15">
    <location>
        <begin position="446"/>
        <end position="587"/>
    </location>
</feature>
<feature type="repeat" description="FG-GAP" evidence="13">
    <location>
        <begin position="341"/>
        <end position="396"/>
    </location>
</feature>
<comment type="subcellular location">
    <subcellularLocation>
        <location evidence="1 14">Membrane</location>
        <topology evidence="1 14">Single-pass type I membrane protein</topology>
    </subcellularLocation>
</comment>
<evidence type="ECO:0000256" key="4">
    <source>
        <dbReference type="ARBA" id="ARBA00022729"/>
    </source>
</evidence>
<dbReference type="SUPFAM" id="SSF69318">
    <property type="entry name" value="Integrin alpha N-terminal domain"/>
    <property type="match status" value="1"/>
</dbReference>
<dbReference type="InterPro" id="IPR013517">
    <property type="entry name" value="FG-GAP"/>
</dbReference>
<dbReference type="GO" id="GO:0005178">
    <property type="term" value="F:integrin binding"/>
    <property type="evidence" value="ECO:0007669"/>
    <property type="project" value="TreeGrafter"/>
</dbReference>
<dbReference type="Gene3D" id="1.20.5.930">
    <property type="entry name" value="Bicelle-embedded integrin alpha(iib) transmembrane segment"/>
    <property type="match status" value="1"/>
</dbReference>
<dbReference type="GO" id="GO:0008305">
    <property type="term" value="C:integrin complex"/>
    <property type="evidence" value="ECO:0007669"/>
    <property type="project" value="InterPro"/>
</dbReference>
<dbReference type="InterPro" id="IPR018184">
    <property type="entry name" value="Integrin_alpha_C_CS"/>
</dbReference>
<dbReference type="Pfam" id="PF20806">
    <property type="entry name" value="Integrin_A_Ig_3"/>
    <property type="match status" value="1"/>
</dbReference>
<dbReference type="EMBL" id="NHOQ01001148">
    <property type="protein sequence ID" value="PWA26995.1"/>
    <property type="molecule type" value="Genomic_DNA"/>
</dbReference>
<dbReference type="GO" id="GO:0033627">
    <property type="term" value="P:cell adhesion mediated by integrin"/>
    <property type="evidence" value="ECO:0007669"/>
    <property type="project" value="TreeGrafter"/>
</dbReference>
<evidence type="ECO:0000256" key="12">
    <source>
        <dbReference type="ARBA" id="ARBA00023180"/>
    </source>
</evidence>
<dbReference type="STRING" id="33528.ENSGAFP00000000376"/>
<dbReference type="FunFam" id="1.20.5.930:FF:000001">
    <property type="entry name" value="Integrin subunit alpha V"/>
    <property type="match status" value="1"/>
</dbReference>
<evidence type="ECO:0000256" key="8">
    <source>
        <dbReference type="ARBA" id="ARBA00023037"/>
    </source>
</evidence>
<feature type="repeat" description="FG-GAP" evidence="13">
    <location>
        <begin position="37"/>
        <end position="87"/>
    </location>
</feature>
<keyword evidence="7 14" id="KW-1133">Transmembrane helix</keyword>
<evidence type="ECO:0000313" key="19">
    <source>
        <dbReference type="Proteomes" id="UP000250572"/>
    </source>
</evidence>
<sequence length="1329" mass="147675">MATDMFMLLSVCLSVSLAINIDTSFPVLKTKGSKNLFGFSVALHEDLETGKYLLLVGAPREKAEPHIPANRTGGVYSCPVTANPSECSRIKFIDENLDPTVDLLEDMWLGVTVASQGRPGGRVLACAHRFVKVYQGDRKIIGRCYLHRNGQHLDEEPPNWEQIQQPCEGDHTGEGMCTYGISAFITHTDAIFGSPGSYSWQGNVYAFWMNPNNDFIWTKNSFDHKNSSYRNIYLGYSVTQALYLLSAESQTIVAGAPRDNKMDARGSVMLAVKRSNDLVIQQTLRGQQVGSYFGNVVVAVDLNRDGWNDLLVGAPFYFNRQQEVGGAVYVYMNTGGRFHSEATVVLMGSVGSAFGMAVAAAGDLNQDGYQDFVVGAPFHDTGCVMIWTGSQEGISAEPSQMIEGRSVSPGFKTFGYSLAAGVDVDGNHYPDLLVGSLDDTVALLRSRPVIQLNTTLRVSPGVVARNETDIKVKVCFFFKFNAGENLSSISVNFTVTGDVTSLSPRLRFHDNRQSVYSSIQSVGSGKCKTLKAGLLSTIQNVVEPLVFSLNVSLNEKLPNRSNIVQDLKRFPILSPTAQLTKTLIHIKKACGSDNVCQSNLQMVAWFTDEDYKPFPMQDGNQLLNYNSSIRRLLLEVNVSNTASPGRLAEDAHNTVLNVSVPPSLVYSGVQKKATKMRFLFPVGGSSGAIECSVEGATLLCQLGNPFKSNQKIQMFIKFEPSAIALDTKEIQSRLVLSTLSDQSDLSPVFVSLLVEYSLQATLTVIKPGSVFFSGQVVGERAMKSTEDVGSLVVFTFQVCLDDQDRSKPESGQVHVQGKPLGHLGELEVEFDWPKEVANGKWLLYLTEVLLEGTSNRQCTHGDIINPLKLVMSNDERTMRMRLGMKGEEEGKQQEKTLPVLSMQRQRKNFKLNCSSGARCVKFSCPLLNMNNSATLMVKSRLWNSTMIEDYSDASSVLVQGLATLKLKTMKRTVTMKSSPSLLEVSIYPEFELQLNSGAPWWIIVVSVLAGVLLLALICVLLWKCGFFKRASTREMYEAKTQRAHMKSQPHVLVSIYLQLWPRPLLDVFNQSENMFTIKLKTIQAVCSLIHTTATHLPALILTHSPVRLLTCSLCQFFVRPEAWQTAVLQQRRIMGNTEQHVDDDGFLIREQVTSTQNRKIQKHWILLQGQHFCPCCLHDSSVNSSCCLQGMWCCDDDDNVLFVGSQSHQKISDWSHTSVSDFIDQSFSFSAKKKVKNCGSTLKRFSLGLQRRGVNSQQEIESRSRDRRERRQEAAVVEKLTRKVLLMASFHFSCNRKTEVKFGSDDVECFWINLRLAAVSIMILQLVVS</sequence>
<gene>
    <name evidence="18" type="ORF">CCH79_00019241</name>
</gene>
<dbReference type="SMART" id="SM00191">
    <property type="entry name" value="Int_alpha"/>
    <property type="match status" value="5"/>
</dbReference>
<dbReference type="Pfam" id="PF20805">
    <property type="entry name" value="Integrin_A_Ig_2"/>
    <property type="match status" value="1"/>
</dbReference>
<evidence type="ECO:0000259" key="15">
    <source>
        <dbReference type="Pfam" id="PF08441"/>
    </source>
</evidence>
<evidence type="ECO:0000256" key="6">
    <source>
        <dbReference type="ARBA" id="ARBA00022889"/>
    </source>
</evidence>
<name>A0A315VTU2_GAMAF</name>
<dbReference type="Gene3D" id="2.60.40.1530">
    <property type="entry name" value="ntegrin, alpha v. Chain A, domain 4"/>
    <property type="match status" value="1"/>
</dbReference>
<evidence type="ECO:0000256" key="14">
    <source>
        <dbReference type="RuleBase" id="RU003762"/>
    </source>
</evidence>
<keyword evidence="5" id="KW-0677">Repeat</keyword>
<dbReference type="PANTHER" id="PTHR23220">
    <property type="entry name" value="INTEGRIN ALPHA"/>
    <property type="match status" value="1"/>
</dbReference>
<dbReference type="Pfam" id="PF01839">
    <property type="entry name" value="FG-GAP"/>
    <property type="match status" value="2"/>
</dbReference>
<reference evidence="18 19" key="1">
    <citation type="journal article" date="2018" name="G3 (Bethesda)">
        <title>A High-Quality Reference Genome for the Invasive Mosquitofish Gambusia affinis Using a Chicago Library.</title>
        <authorList>
            <person name="Hoffberg S.L."/>
            <person name="Troendle N.J."/>
            <person name="Glenn T.C."/>
            <person name="Mahmud O."/>
            <person name="Louha S."/>
            <person name="Chalopin D."/>
            <person name="Bennetzen J.L."/>
            <person name="Mauricio R."/>
        </authorList>
    </citation>
    <scope>NUCLEOTIDE SEQUENCE [LARGE SCALE GENOMIC DNA]</scope>
    <source>
        <strain evidence="18">NE01/NJP1002.9</strain>
        <tissue evidence="18">Muscle</tissue>
    </source>
</reference>
<proteinExistence type="inferred from homology"/>
<dbReference type="Gene3D" id="2.60.40.1510">
    <property type="entry name" value="ntegrin, alpha v. Chain A, domain 3"/>
    <property type="match status" value="1"/>
</dbReference>
<evidence type="ECO:0000259" key="17">
    <source>
        <dbReference type="Pfam" id="PF20806"/>
    </source>
</evidence>
<keyword evidence="10" id="KW-1015">Disulfide bond</keyword>
<dbReference type="InterPro" id="IPR013649">
    <property type="entry name" value="Integrin_alpha_Ig-like_1"/>
</dbReference>
<evidence type="ECO:0000256" key="13">
    <source>
        <dbReference type="PROSITE-ProRule" id="PRU00803"/>
    </source>
</evidence>
<feature type="domain" description="Integrin alpha second immunoglobulin-like" evidence="16">
    <location>
        <begin position="590"/>
        <end position="751"/>
    </location>
</feature>
<accession>A0A315VTU2</accession>
<dbReference type="Pfam" id="PF08441">
    <property type="entry name" value="Integrin_A_Ig_1"/>
    <property type="match status" value="1"/>
</dbReference>
<dbReference type="PRINTS" id="PR01185">
    <property type="entry name" value="INTEGRINA"/>
</dbReference>
<dbReference type="GO" id="GO:0098609">
    <property type="term" value="P:cell-cell adhesion"/>
    <property type="evidence" value="ECO:0007669"/>
    <property type="project" value="TreeGrafter"/>
</dbReference>
<evidence type="ECO:0000313" key="18">
    <source>
        <dbReference type="EMBL" id="PWA26995.1"/>
    </source>
</evidence>
<evidence type="ECO:0000256" key="10">
    <source>
        <dbReference type="ARBA" id="ARBA00023157"/>
    </source>
</evidence>
<keyword evidence="19" id="KW-1185">Reference proteome</keyword>
<dbReference type="GO" id="GO:0007160">
    <property type="term" value="P:cell-matrix adhesion"/>
    <property type="evidence" value="ECO:0007669"/>
    <property type="project" value="TreeGrafter"/>
</dbReference>
<evidence type="ECO:0000256" key="11">
    <source>
        <dbReference type="ARBA" id="ARBA00023170"/>
    </source>
</evidence>
<evidence type="ECO:0000259" key="16">
    <source>
        <dbReference type="Pfam" id="PF20805"/>
    </source>
</evidence>
<dbReference type="GO" id="GO:0050900">
    <property type="term" value="P:leukocyte migration"/>
    <property type="evidence" value="ECO:0007669"/>
    <property type="project" value="TreeGrafter"/>
</dbReference>
<feature type="chain" id="PRO_5016193816" evidence="14">
    <location>
        <begin position="19"/>
        <end position="1329"/>
    </location>
</feature>
<feature type="repeat" description="FG-GAP" evidence="13">
    <location>
        <begin position="278"/>
        <end position="340"/>
    </location>
</feature>
<dbReference type="InterPro" id="IPR048286">
    <property type="entry name" value="Integrin_alpha_Ig-like_3"/>
</dbReference>
<dbReference type="PANTHER" id="PTHR23220:SF89">
    <property type="entry name" value="INTEGRIN ALPHA-3"/>
    <property type="match status" value="1"/>
</dbReference>
<comment type="caution">
    <text evidence="18">The sequence shown here is derived from an EMBL/GenBank/DDBJ whole genome shotgun (WGS) entry which is preliminary data.</text>
</comment>
<keyword evidence="6 14" id="KW-0130">Cell adhesion</keyword>
<keyword evidence="4 14" id="KW-0732">Signal</keyword>
<organism evidence="18 19">
    <name type="scientific">Gambusia affinis</name>
    <name type="common">Western mosquitofish</name>
    <name type="synonym">Heterandria affinis</name>
    <dbReference type="NCBI Taxonomy" id="33528"/>
    <lineage>
        <taxon>Eukaryota</taxon>
        <taxon>Metazoa</taxon>
        <taxon>Chordata</taxon>
        <taxon>Craniata</taxon>
        <taxon>Vertebrata</taxon>
        <taxon>Euteleostomi</taxon>
        <taxon>Actinopterygii</taxon>
        <taxon>Neopterygii</taxon>
        <taxon>Teleostei</taxon>
        <taxon>Neoteleostei</taxon>
        <taxon>Acanthomorphata</taxon>
        <taxon>Ovalentaria</taxon>
        <taxon>Atherinomorphae</taxon>
        <taxon>Cyprinodontiformes</taxon>
        <taxon>Poeciliidae</taxon>
        <taxon>Poeciliinae</taxon>
        <taxon>Gambusia</taxon>
    </lineage>
</organism>
<feature type="transmembrane region" description="Helical" evidence="14">
    <location>
        <begin position="1000"/>
        <end position="1022"/>
    </location>
</feature>
<evidence type="ECO:0000256" key="1">
    <source>
        <dbReference type="ARBA" id="ARBA00004479"/>
    </source>
</evidence>
<keyword evidence="11 14" id="KW-0675">Receptor</keyword>
<dbReference type="SUPFAM" id="SSF69179">
    <property type="entry name" value="Integrin domains"/>
    <property type="match status" value="3"/>
</dbReference>
<keyword evidence="12" id="KW-0325">Glycoprotein</keyword>
<dbReference type="Proteomes" id="UP000250572">
    <property type="component" value="Unassembled WGS sequence"/>
</dbReference>
<feature type="signal peptide" evidence="14">
    <location>
        <begin position="1"/>
        <end position="18"/>
    </location>
</feature>
<evidence type="ECO:0000256" key="3">
    <source>
        <dbReference type="ARBA" id="ARBA00022692"/>
    </source>
</evidence>
<keyword evidence="9 14" id="KW-0472">Membrane</keyword>
<feature type="repeat" description="FG-GAP" evidence="13">
    <location>
        <begin position="400"/>
        <end position="461"/>
    </location>
</feature>
<feature type="domain" description="Integrin alpha third immunoglobulin-like" evidence="17">
    <location>
        <begin position="764"/>
        <end position="980"/>
    </location>
</feature>
<dbReference type="GO" id="GO:0007229">
    <property type="term" value="P:integrin-mediated signaling pathway"/>
    <property type="evidence" value="ECO:0007669"/>
    <property type="project" value="UniProtKB-KW"/>
</dbReference>
<dbReference type="InterPro" id="IPR048285">
    <property type="entry name" value="Integrin_alpha_Ig-like_2"/>
</dbReference>
<dbReference type="PROSITE" id="PS00242">
    <property type="entry name" value="INTEGRIN_ALPHA"/>
    <property type="match status" value="1"/>
</dbReference>
<evidence type="ECO:0000256" key="7">
    <source>
        <dbReference type="ARBA" id="ARBA00022989"/>
    </source>
</evidence>
<dbReference type="InterPro" id="IPR013519">
    <property type="entry name" value="Int_alpha_beta-p"/>
</dbReference>
<dbReference type="Gene3D" id="2.130.10.130">
    <property type="entry name" value="Integrin alpha, N-terminal"/>
    <property type="match status" value="1"/>
</dbReference>
<evidence type="ECO:0000256" key="5">
    <source>
        <dbReference type="ARBA" id="ARBA00022737"/>
    </source>
</evidence>
<dbReference type="GO" id="GO:0009897">
    <property type="term" value="C:external side of plasma membrane"/>
    <property type="evidence" value="ECO:0007669"/>
    <property type="project" value="TreeGrafter"/>
</dbReference>
<dbReference type="PROSITE" id="PS51470">
    <property type="entry name" value="FG_GAP"/>
    <property type="match status" value="4"/>
</dbReference>
<dbReference type="InterPro" id="IPR000413">
    <property type="entry name" value="Integrin_alpha"/>
</dbReference>
<dbReference type="InterPro" id="IPR032695">
    <property type="entry name" value="Integrin_dom_sf"/>
</dbReference>